<evidence type="ECO:0000313" key="3">
    <source>
        <dbReference type="Proteomes" id="UP000198742"/>
    </source>
</evidence>
<keyword evidence="3" id="KW-1185">Reference proteome</keyword>
<gene>
    <name evidence="2" type="ORF">SAMN04489844_3780</name>
</gene>
<dbReference type="InterPro" id="IPR000792">
    <property type="entry name" value="Tscrpt_reg_LuxR_C"/>
</dbReference>
<dbReference type="GO" id="GO:0006355">
    <property type="term" value="P:regulation of DNA-templated transcription"/>
    <property type="evidence" value="ECO:0007669"/>
    <property type="project" value="InterPro"/>
</dbReference>
<dbReference type="SUPFAM" id="SSF46894">
    <property type="entry name" value="C-terminal effector domain of the bipartite response regulators"/>
    <property type="match status" value="1"/>
</dbReference>
<dbReference type="AlphaFoldDB" id="A0A1H4YAD0"/>
<dbReference type="PROSITE" id="PS50043">
    <property type="entry name" value="HTH_LUXR_2"/>
    <property type="match status" value="1"/>
</dbReference>
<feature type="domain" description="HTH luxR-type" evidence="1">
    <location>
        <begin position="619"/>
        <end position="684"/>
    </location>
</feature>
<evidence type="ECO:0000313" key="2">
    <source>
        <dbReference type="EMBL" id="SED14966.1"/>
    </source>
</evidence>
<organism evidence="2 3">
    <name type="scientific">Nocardioides exalbidus</name>
    <dbReference type="NCBI Taxonomy" id="402596"/>
    <lineage>
        <taxon>Bacteria</taxon>
        <taxon>Bacillati</taxon>
        <taxon>Actinomycetota</taxon>
        <taxon>Actinomycetes</taxon>
        <taxon>Propionibacteriales</taxon>
        <taxon>Nocardioidaceae</taxon>
        <taxon>Nocardioides</taxon>
    </lineage>
</organism>
<dbReference type="EMBL" id="FNRT01000002">
    <property type="protein sequence ID" value="SED14966.1"/>
    <property type="molecule type" value="Genomic_DNA"/>
</dbReference>
<dbReference type="Pfam" id="PF00196">
    <property type="entry name" value="GerE"/>
    <property type="match status" value="1"/>
</dbReference>
<accession>A0A1H4YAD0</accession>
<sequence>MWILVESAEVETGSDDGAQIGTEVAPADVLSGDGLRVARVLAAAYVGLEAEELQAVTGLDRESAGTAIVALQDAGLVATLQRQHVLVGEDVRTAVLGHLPTALVLGIKREVVSFKAKQAGLAPFLADAALELVHLGDREIIDLLADAMAATALSDPEAAADYGLAAIEHVDSSSDRLGALVWDLLPLLWRTARREEARRLVSRIFIERGQAEAEARVLMWLARLEPSPAEALEHTRAGLALRDVSDLTRSRLLSVQLRCLSTLGRAAEVDEQLPAALELAIASGDPDSISRLRTCDAIRHFYRGAFTTAAHLTETAESEWRASGARQENRVPEMIWAPHLAAVFGQPEVALRRVTGLLEQVHLGREALASPLLHAERSQVMLALGRIEDARDEAVVAAGQWERVWGTEVGVSDRLAAILLAVRVKVAWHRGERVDLAEVKQVLARSTPAAGTESAKRLDWYRFLVDDVDGFVGRDRLVDPENLQVVPWLDPSDEVMIVRALLMQGFRWTAEQQVQRARERAARDGGDHLFARTIDAHLRGMFEWRRDLLEKAVVGWQELARPLLVQHARSDLGSKLLEDGQPGGLEMMLAAQTELAALGAHRDAWRIRQYLRLRGFQVDQAGAEALTPMEARVAQTAVLTGHTVSRMAHDLGLSPHTVSTHLRHIYLKLGITSRAELSAWADDV</sequence>
<dbReference type="STRING" id="402596.SAMN04489844_3780"/>
<dbReference type="Proteomes" id="UP000198742">
    <property type="component" value="Unassembled WGS sequence"/>
</dbReference>
<dbReference type="GO" id="GO:0003677">
    <property type="term" value="F:DNA binding"/>
    <property type="evidence" value="ECO:0007669"/>
    <property type="project" value="UniProtKB-KW"/>
</dbReference>
<evidence type="ECO:0000259" key="1">
    <source>
        <dbReference type="PROSITE" id="PS50043"/>
    </source>
</evidence>
<dbReference type="Gene3D" id="1.10.10.10">
    <property type="entry name" value="Winged helix-like DNA-binding domain superfamily/Winged helix DNA-binding domain"/>
    <property type="match status" value="1"/>
</dbReference>
<reference evidence="3" key="1">
    <citation type="submission" date="2016-10" db="EMBL/GenBank/DDBJ databases">
        <authorList>
            <person name="Varghese N."/>
            <person name="Submissions S."/>
        </authorList>
    </citation>
    <scope>NUCLEOTIDE SEQUENCE [LARGE SCALE GENOMIC DNA]</scope>
    <source>
        <strain evidence="3">DSM 22017</strain>
    </source>
</reference>
<dbReference type="InterPro" id="IPR036388">
    <property type="entry name" value="WH-like_DNA-bd_sf"/>
</dbReference>
<protein>
    <submittedName>
        <fullName evidence="2">DNA-binding transcriptional regulator, CsgD family</fullName>
    </submittedName>
</protein>
<keyword evidence="2" id="KW-0238">DNA-binding</keyword>
<dbReference type="InterPro" id="IPR016032">
    <property type="entry name" value="Sig_transdc_resp-reg_C-effctor"/>
</dbReference>
<dbReference type="SMART" id="SM00421">
    <property type="entry name" value="HTH_LUXR"/>
    <property type="match status" value="1"/>
</dbReference>
<proteinExistence type="predicted"/>
<name>A0A1H4YAD0_9ACTN</name>